<protein>
    <submittedName>
        <fullName evidence="2">Biotin/lipoate--protein ligase family protein</fullName>
    </submittedName>
</protein>
<proteinExistence type="predicted"/>
<dbReference type="GO" id="GO:0016874">
    <property type="term" value="F:ligase activity"/>
    <property type="evidence" value="ECO:0007669"/>
    <property type="project" value="UniProtKB-KW"/>
</dbReference>
<evidence type="ECO:0000313" key="2">
    <source>
        <dbReference type="EMBL" id="MEJ8474131.1"/>
    </source>
</evidence>
<name>A0ABU8TJ13_9HYPH</name>
<keyword evidence="3" id="KW-1185">Reference proteome</keyword>
<gene>
    <name evidence="2" type="ORF">V6575_08515</name>
</gene>
<feature type="domain" description="BPL/LPL catalytic" evidence="1">
    <location>
        <begin position="11"/>
        <end position="194"/>
    </location>
</feature>
<reference evidence="2 3" key="1">
    <citation type="submission" date="2024-02" db="EMBL/GenBank/DDBJ databases">
        <title>Roseibium algae sp. nov., isolated from marine alga (Grateloupia sp.), showing potential in myo-inositol conversion.</title>
        <authorList>
            <person name="Wang Y."/>
        </authorList>
    </citation>
    <scope>NUCLEOTIDE SEQUENCE [LARGE SCALE GENOMIC DNA]</scope>
    <source>
        <strain evidence="2 3">H3510</strain>
    </source>
</reference>
<organism evidence="2 3">
    <name type="scientific">Roseibium algae</name>
    <dbReference type="NCBI Taxonomy" id="3123038"/>
    <lineage>
        <taxon>Bacteria</taxon>
        <taxon>Pseudomonadati</taxon>
        <taxon>Pseudomonadota</taxon>
        <taxon>Alphaproteobacteria</taxon>
        <taxon>Hyphomicrobiales</taxon>
        <taxon>Stappiaceae</taxon>
        <taxon>Roseibium</taxon>
    </lineage>
</organism>
<dbReference type="Gene3D" id="3.30.930.10">
    <property type="entry name" value="Bira Bifunctional Protein, Domain 2"/>
    <property type="match status" value="1"/>
</dbReference>
<dbReference type="RefSeq" id="WP_340273839.1">
    <property type="nucleotide sequence ID" value="NZ_JBAKIA010000004.1"/>
</dbReference>
<keyword evidence="2" id="KW-0436">Ligase</keyword>
<dbReference type="EMBL" id="JBAKIA010000004">
    <property type="protein sequence ID" value="MEJ8474131.1"/>
    <property type="molecule type" value="Genomic_DNA"/>
</dbReference>
<evidence type="ECO:0000313" key="3">
    <source>
        <dbReference type="Proteomes" id="UP001385499"/>
    </source>
</evidence>
<dbReference type="Pfam" id="PF16917">
    <property type="entry name" value="BPL_LplA_LipB_2"/>
    <property type="match status" value="1"/>
</dbReference>
<dbReference type="InterPro" id="IPR004143">
    <property type="entry name" value="BPL_LPL_catalytic"/>
</dbReference>
<dbReference type="Proteomes" id="UP001385499">
    <property type="component" value="Unassembled WGS sequence"/>
</dbReference>
<accession>A0ABU8TJ13</accession>
<dbReference type="InterPro" id="IPR045864">
    <property type="entry name" value="aa-tRNA-synth_II/BPL/LPL"/>
</dbReference>
<comment type="caution">
    <text evidence="2">The sequence shown here is derived from an EMBL/GenBank/DDBJ whole genome shotgun (WGS) entry which is preliminary data.</text>
</comment>
<evidence type="ECO:0000259" key="1">
    <source>
        <dbReference type="Pfam" id="PF16917"/>
    </source>
</evidence>
<dbReference type="SUPFAM" id="SSF55681">
    <property type="entry name" value="Class II aaRS and biotin synthetases"/>
    <property type="match status" value="1"/>
</dbReference>
<sequence length="261" mass="28244">MSDPLNFDPSFPPLLSGRPVLPPLDPFDTAVTAVREGQAEAGNVFWSCETETISFAVVLEPDVERARVQEMLFVLMVSCADALGAICPPETAITWNWPLAVYANAARLGTIRMQISEGDDDNGAPDWLVLGAKFALKPLGNVEPGADRDTTTLWDEGAIDVEAVPAMESLARHFLTWVHRWETDGFKPVHEAWLFRCDGYQKVVQVGEEGVGLQGQFMGLDDTGNLLLKTDGSIKVLSVVDHLATSTLASPLPGTGIEKPA</sequence>